<dbReference type="GO" id="GO:0020037">
    <property type="term" value="F:heme binding"/>
    <property type="evidence" value="ECO:0007669"/>
    <property type="project" value="InterPro"/>
</dbReference>
<keyword evidence="4 8" id="KW-0479">Metal-binding</keyword>
<comment type="similarity">
    <text evidence="2">Belongs to the cytochrome P450 family.</text>
</comment>
<dbReference type="Gene3D" id="1.10.630.10">
    <property type="entry name" value="Cytochrome P450"/>
    <property type="match status" value="1"/>
</dbReference>
<evidence type="ECO:0000256" key="2">
    <source>
        <dbReference type="ARBA" id="ARBA00010617"/>
    </source>
</evidence>
<evidence type="ECO:0000313" key="10">
    <source>
        <dbReference type="EMBL" id="KAJ5357319.1"/>
    </source>
</evidence>
<sequence length="517" mass="59014">MNNVNSSFNMTDAYESTEHVYFLGIGGLVILAITLLFNLRQSDIPVINKRKWYEFGTEKAVHRFNSNATNLIKEGIKKTQSAAFYLFADNKYRMILGPKYANIIRNDTRMSFRWWIFDELHGNLPGFEPFKELAHTGIINDMIKTKMSHSLDALTEPVASETVASLKTICTEEQEWHTLKLKQAIAAIVAQVTGRAFLGHDFCREPAWRDDIVRWSYQMITAARELHTWPKFLRPIVVWILPSCKKLRETVDVARRNLEPVIKERHATIAARKEKGESGEAGSCALDWLEEVAQGRQYDPIAMQICLAFVGMDTTADLVFHVISDLSQDQELINALREEIKSTMEGKTFTKQELQNLKLLDSVIKESQRLRPTGKVSMHRIANETLKLPGDIHVRKGTYLGISTTHMMDSSVWPDGEHFDGYRFLKLRQNPEKANTALLVSTSPDHLGFGYGKMACPGRFFVANELKIILCHFLMMYDFQITEPYEKHSGLYGYMTSPSSDTEITLRRRDASSGDAW</sequence>
<reference evidence="10" key="1">
    <citation type="submission" date="2022-12" db="EMBL/GenBank/DDBJ databases">
        <authorList>
            <person name="Petersen C."/>
        </authorList>
    </citation>
    <scope>NUCLEOTIDE SEQUENCE</scope>
    <source>
        <strain evidence="10">IBT 35675</strain>
    </source>
</reference>
<dbReference type="Proteomes" id="UP001148299">
    <property type="component" value="Unassembled WGS sequence"/>
</dbReference>
<evidence type="ECO:0000256" key="4">
    <source>
        <dbReference type="ARBA" id="ARBA00022723"/>
    </source>
</evidence>
<keyword evidence="9" id="KW-1133">Transmembrane helix</keyword>
<keyword evidence="3 8" id="KW-0349">Heme</keyword>
<dbReference type="SUPFAM" id="SSF48264">
    <property type="entry name" value="Cytochrome P450"/>
    <property type="match status" value="1"/>
</dbReference>
<dbReference type="PRINTS" id="PR00465">
    <property type="entry name" value="EP450IV"/>
</dbReference>
<keyword evidence="9" id="KW-0812">Transmembrane</keyword>
<dbReference type="GO" id="GO:0005506">
    <property type="term" value="F:iron ion binding"/>
    <property type="evidence" value="ECO:0007669"/>
    <property type="project" value="InterPro"/>
</dbReference>
<organism evidence="10 11">
    <name type="scientific">Penicillium brevicompactum</name>
    <dbReference type="NCBI Taxonomy" id="5074"/>
    <lineage>
        <taxon>Eukaryota</taxon>
        <taxon>Fungi</taxon>
        <taxon>Dikarya</taxon>
        <taxon>Ascomycota</taxon>
        <taxon>Pezizomycotina</taxon>
        <taxon>Eurotiomycetes</taxon>
        <taxon>Eurotiomycetidae</taxon>
        <taxon>Eurotiales</taxon>
        <taxon>Aspergillaceae</taxon>
        <taxon>Penicillium</taxon>
    </lineage>
</organism>
<keyword evidence="5" id="KW-0560">Oxidoreductase</keyword>
<keyword evidence="11" id="KW-1185">Reference proteome</keyword>
<dbReference type="GO" id="GO:0043386">
    <property type="term" value="P:mycotoxin biosynthetic process"/>
    <property type="evidence" value="ECO:0007669"/>
    <property type="project" value="UniProtKB-ARBA"/>
</dbReference>
<comment type="caution">
    <text evidence="10">The sequence shown here is derived from an EMBL/GenBank/DDBJ whole genome shotgun (WGS) entry which is preliminary data.</text>
</comment>
<dbReference type="GO" id="GO:0004497">
    <property type="term" value="F:monooxygenase activity"/>
    <property type="evidence" value="ECO:0007669"/>
    <property type="project" value="UniProtKB-KW"/>
</dbReference>
<evidence type="ECO:0000256" key="1">
    <source>
        <dbReference type="ARBA" id="ARBA00001971"/>
    </source>
</evidence>
<evidence type="ECO:0000256" key="9">
    <source>
        <dbReference type="SAM" id="Phobius"/>
    </source>
</evidence>
<evidence type="ECO:0000256" key="6">
    <source>
        <dbReference type="ARBA" id="ARBA00023004"/>
    </source>
</evidence>
<keyword evidence="9" id="KW-0472">Membrane</keyword>
<reference evidence="10" key="2">
    <citation type="journal article" date="2023" name="IMA Fungus">
        <title>Comparative genomic study of the Penicillium genus elucidates a diverse pangenome and 15 lateral gene transfer events.</title>
        <authorList>
            <person name="Petersen C."/>
            <person name="Sorensen T."/>
            <person name="Nielsen M.R."/>
            <person name="Sondergaard T.E."/>
            <person name="Sorensen J.L."/>
            <person name="Fitzpatrick D.A."/>
            <person name="Frisvad J.C."/>
            <person name="Nielsen K.L."/>
        </authorList>
    </citation>
    <scope>NUCLEOTIDE SEQUENCE</scope>
    <source>
        <strain evidence="10">IBT 35675</strain>
    </source>
</reference>
<evidence type="ECO:0000256" key="5">
    <source>
        <dbReference type="ARBA" id="ARBA00023002"/>
    </source>
</evidence>
<evidence type="ECO:0000256" key="7">
    <source>
        <dbReference type="ARBA" id="ARBA00023033"/>
    </source>
</evidence>
<comment type="cofactor">
    <cofactor evidence="1 8">
        <name>heme</name>
        <dbReference type="ChEBI" id="CHEBI:30413"/>
    </cofactor>
</comment>
<dbReference type="EMBL" id="JAPZBR010000003">
    <property type="protein sequence ID" value="KAJ5357319.1"/>
    <property type="molecule type" value="Genomic_DNA"/>
</dbReference>
<dbReference type="InterPro" id="IPR002403">
    <property type="entry name" value="Cyt_P450_E_grp-IV"/>
</dbReference>
<protein>
    <submittedName>
        <fullName evidence="10">Cytochrome protein</fullName>
    </submittedName>
</protein>
<dbReference type="PANTHER" id="PTHR46206:SF2">
    <property type="entry name" value="CYTOCHROME P450 MONOOXYGENASE AUSG-RELATED"/>
    <property type="match status" value="1"/>
</dbReference>
<evidence type="ECO:0000313" key="11">
    <source>
        <dbReference type="Proteomes" id="UP001148299"/>
    </source>
</evidence>
<keyword evidence="6 8" id="KW-0408">Iron</keyword>
<accession>A0A9W9REA3</accession>
<dbReference type="InterPro" id="IPR001128">
    <property type="entry name" value="Cyt_P450"/>
</dbReference>
<dbReference type="CDD" id="cd11041">
    <property type="entry name" value="CYP503A1-like"/>
    <property type="match status" value="1"/>
</dbReference>
<dbReference type="Pfam" id="PF00067">
    <property type="entry name" value="p450"/>
    <property type="match status" value="1"/>
</dbReference>
<keyword evidence="7" id="KW-0503">Monooxygenase</keyword>
<dbReference type="GO" id="GO:0016705">
    <property type="term" value="F:oxidoreductase activity, acting on paired donors, with incorporation or reduction of molecular oxygen"/>
    <property type="evidence" value="ECO:0007669"/>
    <property type="project" value="InterPro"/>
</dbReference>
<feature type="transmembrane region" description="Helical" evidence="9">
    <location>
        <begin position="20"/>
        <end position="39"/>
    </location>
</feature>
<dbReference type="AlphaFoldDB" id="A0A9W9REA3"/>
<dbReference type="InterPro" id="IPR036396">
    <property type="entry name" value="Cyt_P450_sf"/>
</dbReference>
<name>A0A9W9REA3_PENBR</name>
<feature type="binding site" description="axial binding residue" evidence="8">
    <location>
        <position position="456"/>
    </location>
    <ligand>
        <name>heme</name>
        <dbReference type="ChEBI" id="CHEBI:30413"/>
    </ligand>
    <ligandPart>
        <name>Fe</name>
        <dbReference type="ChEBI" id="CHEBI:18248"/>
    </ligandPart>
</feature>
<evidence type="ECO:0000256" key="3">
    <source>
        <dbReference type="ARBA" id="ARBA00022617"/>
    </source>
</evidence>
<gene>
    <name evidence="10" type="ORF">N7541_004477</name>
</gene>
<proteinExistence type="inferred from homology"/>
<dbReference type="PANTHER" id="PTHR46206">
    <property type="entry name" value="CYTOCHROME P450"/>
    <property type="match status" value="1"/>
</dbReference>
<evidence type="ECO:0000256" key="8">
    <source>
        <dbReference type="PIRSR" id="PIRSR602403-1"/>
    </source>
</evidence>